<sequence length="182" mass="20079">MPTADADRQFTLEELPLAFHFGLEDYMMLSQSRRVDHDTGEVIEEVLPGWGPHLKALRIETQEKAKRQGYVLVWLETPVEAEVNAAWEGSPSRAFVLNTLAQSLLMAALREAVPDISESACAPVPVPTKPLRAALAEAGVPWQEGAMLGRQYAMLTYAPYQGSCDICHVKADCPKLSQMRNG</sequence>
<accession>T2GE54</accession>
<dbReference type="KEGG" id="dgg:DGI_2733"/>
<organism evidence="1 2">
    <name type="scientific">Megalodesulfovibrio gigas (strain ATCC 19364 / DSM 1382 / NCIMB 9332 / VKM B-1759)</name>
    <name type="common">Desulfovibrio gigas</name>
    <dbReference type="NCBI Taxonomy" id="1121448"/>
    <lineage>
        <taxon>Bacteria</taxon>
        <taxon>Pseudomonadati</taxon>
        <taxon>Thermodesulfobacteriota</taxon>
        <taxon>Desulfovibrionia</taxon>
        <taxon>Desulfovibrionales</taxon>
        <taxon>Desulfovibrionaceae</taxon>
        <taxon>Megalodesulfovibrio</taxon>
    </lineage>
</organism>
<keyword evidence="2" id="KW-1185">Reference proteome</keyword>
<name>T2GE54_MEGG1</name>
<dbReference type="PATRIC" id="fig|1121448.10.peg.2694"/>
<dbReference type="Proteomes" id="UP000016587">
    <property type="component" value="Chromosome"/>
</dbReference>
<dbReference type="RefSeq" id="WP_021761486.1">
    <property type="nucleotide sequence ID" value="NC_022444.1"/>
</dbReference>
<dbReference type="STRING" id="1121448.DGI_2733"/>
<dbReference type="EMBL" id="CP006585">
    <property type="protein sequence ID" value="AGW14464.1"/>
    <property type="molecule type" value="Genomic_DNA"/>
</dbReference>
<evidence type="ECO:0000313" key="2">
    <source>
        <dbReference type="Proteomes" id="UP000016587"/>
    </source>
</evidence>
<reference evidence="2" key="2">
    <citation type="submission" date="2013-07" db="EMBL/GenBank/DDBJ databases">
        <authorList>
            <person name="Morais-Silva F.O."/>
            <person name="Rezende A.M."/>
            <person name="Pimentel C."/>
            <person name="Resende D.M."/>
            <person name="Santos C.I."/>
            <person name="Clemente C."/>
            <person name="de Oliveira L.M."/>
            <person name="da Silva S.M."/>
            <person name="Costa D.A."/>
            <person name="Varela-Raposo A."/>
            <person name="Horacio E.C.A."/>
            <person name="Matos M."/>
            <person name="Flores O."/>
            <person name="Ruiz J.C."/>
            <person name="Rodrigues-Pousada C."/>
        </authorList>
    </citation>
    <scope>NUCLEOTIDE SEQUENCE [LARGE SCALE GENOMIC DNA]</scope>
    <source>
        <strain evidence="2">ATCC 19364 / DSM 1382 / NCIMB 9332 / VKM B-1759</strain>
    </source>
</reference>
<gene>
    <name evidence="1" type="ORF">DGI_2733</name>
</gene>
<dbReference type="AlphaFoldDB" id="T2GE54"/>
<proteinExistence type="predicted"/>
<dbReference type="eggNOG" id="ENOG5033ZB6">
    <property type="taxonomic scope" value="Bacteria"/>
</dbReference>
<reference evidence="1 2" key="1">
    <citation type="journal article" date="2013" name="J. Bacteriol.">
        <title>Roles of HynAB and Ech, the only two hydrogenases found in the model sulfate reducer Desulfovibrio gigas.</title>
        <authorList>
            <person name="Morais-Silva F.O."/>
            <person name="Santos C.I."/>
            <person name="Rodrigues R."/>
            <person name="Pereira I.A."/>
            <person name="Rodrigues-Pousada C."/>
        </authorList>
    </citation>
    <scope>NUCLEOTIDE SEQUENCE [LARGE SCALE GENOMIC DNA]</scope>
    <source>
        <strain evidence="2">ATCC 19364 / DSM 1382 / NCIMB 9332 / VKM B-1759</strain>
    </source>
</reference>
<dbReference type="OrthoDB" id="5453322at2"/>
<dbReference type="HOGENOM" id="CLU_104540_0_0_7"/>
<protein>
    <submittedName>
        <fullName evidence="1">Uncharacterized protein</fullName>
    </submittedName>
</protein>
<evidence type="ECO:0000313" key="1">
    <source>
        <dbReference type="EMBL" id="AGW14464.1"/>
    </source>
</evidence>